<keyword evidence="3" id="KW-1185">Reference proteome</keyword>
<dbReference type="AlphaFoldDB" id="A0A8H4QH48"/>
<reference evidence="2 3" key="1">
    <citation type="submission" date="2019-12" db="EMBL/GenBank/DDBJ databases">
        <authorList>
            <person name="Floudas D."/>
            <person name="Bentzer J."/>
            <person name="Ahren D."/>
            <person name="Johansson T."/>
            <person name="Persson P."/>
            <person name="Tunlid A."/>
        </authorList>
    </citation>
    <scope>NUCLEOTIDE SEQUENCE [LARGE SCALE GENOMIC DNA]</scope>
    <source>
        <strain evidence="2 3">CBS 102.39</strain>
    </source>
</reference>
<name>A0A8H4QH48_9AGAR</name>
<comment type="caution">
    <text evidence="2">The sequence shown here is derived from an EMBL/GenBank/DDBJ whole genome shotgun (WGS) entry which is preliminary data.</text>
</comment>
<feature type="domain" description="DJ-1/PfpI" evidence="1">
    <location>
        <begin position="53"/>
        <end position="196"/>
    </location>
</feature>
<protein>
    <recommendedName>
        <fullName evidence="1">DJ-1/PfpI domain-containing protein</fullName>
    </recommendedName>
</protein>
<dbReference type="OrthoDB" id="543156at2759"/>
<dbReference type="InterPro" id="IPR029062">
    <property type="entry name" value="Class_I_gatase-like"/>
</dbReference>
<dbReference type="Gene3D" id="3.40.50.880">
    <property type="match status" value="1"/>
</dbReference>
<dbReference type="Pfam" id="PF01965">
    <property type="entry name" value="DJ-1_PfpI"/>
    <property type="match status" value="1"/>
</dbReference>
<evidence type="ECO:0000259" key="1">
    <source>
        <dbReference type="Pfam" id="PF01965"/>
    </source>
</evidence>
<accession>A0A8H4QH48</accession>
<dbReference type="InterPro" id="IPR002818">
    <property type="entry name" value="DJ-1/PfpI"/>
</dbReference>
<sequence length="233" mass="25470">MPSPVLNFGLLLLPEYQWLDAAGPVDYINNHSRFMISILGHPESLLDKAPIINWHYISHDMSPVRSTSGPIQLPSCTYEDCPPLDYLIIPGPDPSPNKQQPGPFGKFVKDKVDDPNFKGLLLICTASMAVANSGNGVLDGKQVCSNKLTLRMFSQAGLLKGTKIKWVGDKRWSVDGKIWSSAGITAGIDLAAEFAKRTFDAEIVRIAKDAAEYEEKPADGDAFARLLEGVKLD</sequence>
<dbReference type="SUPFAM" id="SSF52317">
    <property type="entry name" value="Class I glutamine amidotransferase-like"/>
    <property type="match status" value="1"/>
</dbReference>
<proteinExistence type="predicted"/>
<dbReference type="PANTHER" id="PTHR43130">
    <property type="entry name" value="ARAC-FAMILY TRANSCRIPTIONAL REGULATOR"/>
    <property type="match status" value="1"/>
</dbReference>
<evidence type="ECO:0000313" key="2">
    <source>
        <dbReference type="EMBL" id="KAF4611015.1"/>
    </source>
</evidence>
<dbReference type="EMBL" id="JAACJL010000058">
    <property type="protein sequence ID" value="KAF4611015.1"/>
    <property type="molecule type" value="Genomic_DNA"/>
</dbReference>
<dbReference type="Proteomes" id="UP000521872">
    <property type="component" value="Unassembled WGS sequence"/>
</dbReference>
<gene>
    <name evidence="2" type="ORF">D9613_006528</name>
</gene>
<dbReference type="PANTHER" id="PTHR43130:SF7">
    <property type="entry name" value="DJ-1_PFPI DOMAIN-CONTAINING PROTEIN"/>
    <property type="match status" value="1"/>
</dbReference>
<organism evidence="2 3">
    <name type="scientific">Agrocybe pediades</name>
    <dbReference type="NCBI Taxonomy" id="84607"/>
    <lineage>
        <taxon>Eukaryota</taxon>
        <taxon>Fungi</taxon>
        <taxon>Dikarya</taxon>
        <taxon>Basidiomycota</taxon>
        <taxon>Agaricomycotina</taxon>
        <taxon>Agaricomycetes</taxon>
        <taxon>Agaricomycetidae</taxon>
        <taxon>Agaricales</taxon>
        <taxon>Agaricineae</taxon>
        <taxon>Strophariaceae</taxon>
        <taxon>Agrocybe</taxon>
    </lineage>
</organism>
<dbReference type="InterPro" id="IPR052158">
    <property type="entry name" value="INH-QAR"/>
</dbReference>
<evidence type="ECO:0000313" key="3">
    <source>
        <dbReference type="Proteomes" id="UP000521872"/>
    </source>
</evidence>